<dbReference type="GO" id="GO:0016192">
    <property type="term" value="P:vesicle-mediated transport"/>
    <property type="evidence" value="ECO:0007669"/>
    <property type="project" value="UniProtKB-ARBA"/>
</dbReference>
<dbReference type="Pfam" id="PF00057">
    <property type="entry name" value="Ldl_recept_a"/>
    <property type="match status" value="1"/>
</dbReference>
<comment type="subcellular location">
    <subcellularLocation>
        <location evidence="1">Membrane</location>
        <topology evidence="1">Single-pass membrane protein</topology>
    </subcellularLocation>
</comment>
<feature type="compositionally biased region" description="Basic and acidic residues" evidence="8">
    <location>
        <begin position="266"/>
        <end position="278"/>
    </location>
</feature>
<evidence type="ECO:0000256" key="1">
    <source>
        <dbReference type="ARBA" id="ARBA00004167"/>
    </source>
</evidence>
<dbReference type="Proteomes" id="UP001054945">
    <property type="component" value="Unassembled WGS sequence"/>
</dbReference>
<keyword evidence="6 7" id="KW-1015">Disulfide bond</keyword>
<evidence type="ECO:0000256" key="6">
    <source>
        <dbReference type="ARBA" id="ARBA00023157"/>
    </source>
</evidence>
<accession>A0AAV4M6I9</accession>
<evidence type="ECO:0000256" key="5">
    <source>
        <dbReference type="ARBA" id="ARBA00023136"/>
    </source>
</evidence>
<evidence type="ECO:0000256" key="9">
    <source>
        <dbReference type="SAM" id="Phobius"/>
    </source>
</evidence>
<evidence type="ECO:0008006" key="12">
    <source>
        <dbReference type="Google" id="ProtNLM"/>
    </source>
</evidence>
<keyword evidence="2 9" id="KW-0812">Transmembrane</keyword>
<comment type="caution">
    <text evidence="10">The sequence shown here is derived from an EMBL/GenBank/DDBJ whole genome shotgun (WGS) entry which is preliminary data.</text>
</comment>
<dbReference type="CDD" id="cd00112">
    <property type="entry name" value="LDLa"/>
    <property type="match status" value="1"/>
</dbReference>
<dbReference type="AlphaFoldDB" id="A0AAV4M6I9"/>
<keyword evidence="5 9" id="KW-0472">Membrane</keyword>
<evidence type="ECO:0000256" key="2">
    <source>
        <dbReference type="ARBA" id="ARBA00022692"/>
    </source>
</evidence>
<sequence>MSHTLSTMLFFPKRCAFPDFCRVYISVHQLTDGEREDGVECGLCSKQIKPVGRRAKVPSSISYPGKFMAWEGGSLLEMELLFSNCSPDEFKCDTGECIWKEFQCDGMLNCPDGSDEFGTTSKMCSNVTTIATKSMMYNRNYVRPTIKSSSLRSKAFNVTLLVFVISLVFILIFGVIIYTCYSCRNCHRNNRRSRRLPDPNSAHVRLLNQAIIKRINMRNKHQTLRFKNDCLPPPSYESLIRQNSMNDSCPNPPDYATVAGEGEILTDKENIDLNEKSSTDPPPPPPYTP</sequence>
<organism evidence="10 11">
    <name type="scientific">Caerostris extrusa</name>
    <name type="common">Bark spider</name>
    <name type="synonym">Caerostris bankana</name>
    <dbReference type="NCBI Taxonomy" id="172846"/>
    <lineage>
        <taxon>Eukaryota</taxon>
        <taxon>Metazoa</taxon>
        <taxon>Ecdysozoa</taxon>
        <taxon>Arthropoda</taxon>
        <taxon>Chelicerata</taxon>
        <taxon>Arachnida</taxon>
        <taxon>Araneae</taxon>
        <taxon>Araneomorphae</taxon>
        <taxon>Entelegynae</taxon>
        <taxon>Araneoidea</taxon>
        <taxon>Araneidae</taxon>
        <taxon>Caerostris</taxon>
    </lineage>
</organism>
<evidence type="ECO:0000256" key="3">
    <source>
        <dbReference type="ARBA" id="ARBA00022737"/>
    </source>
</evidence>
<evidence type="ECO:0000313" key="10">
    <source>
        <dbReference type="EMBL" id="GIX67978.1"/>
    </source>
</evidence>
<dbReference type="PANTHER" id="PTHR24270:SF62">
    <property type="entry name" value="LOW-DENSITY LIPOPROTEIN RECEPTOR-RELATED PROTEIN 2"/>
    <property type="match status" value="1"/>
</dbReference>
<feature type="compositionally biased region" description="Pro residues" evidence="8">
    <location>
        <begin position="280"/>
        <end position="289"/>
    </location>
</feature>
<dbReference type="InterPro" id="IPR036055">
    <property type="entry name" value="LDL_receptor-like_sf"/>
</dbReference>
<dbReference type="InterPro" id="IPR002172">
    <property type="entry name" value="LDrepeatLR_classA_rpt"/>
</dbReference>
<name>A0AAV4M6I9_CAEEX</name>
<dbReference type="SMART" id="SM00192">
    <property type="entry name" value="LDLa"/>
    <property type="match status" value="1"/>
</dbReference>
<evidence type="ECO:0000256" key="8">
    <source>
        <dbReference type="SAM" id="MobiDB-lite"/>
    </source>
</evidence>
<keyword evidence="3" id="KW-0677">Repeat</keyword>
<dbReference type="GO" id="GO:0005886">
    <property type="term" value="C:plasma membrane"/>
    <property type="evidence" value="ECO:0007669"/>
    <property type="project" value="TreeGrafter"/>
</dbReference>
<dbReference type="PROSITE" id="PS50068">
    <property type="entry name" value="LDLRA_2"/>
    <property type="match status" value="1"/>
</dbReference>
<evidence type="ECO:0000256" key="4">
    <source>
        <dbReference type="ARBA" id="ARBA00022989"/>
    </source>
</evidence>
<dbReference type="InterPro" id="IPR050685">
    <property type="entry name" value="LDLR"/>
</dbReference>
<feature type="disulfide bond" evidence="7">
    <location>
        <begin position="85"/>
        <end position="97"/>
    </location>
</feature>
<dbReference type="EMBL" id="BPLR01019448">
    <property type="protein sequence ID" value="GIX67978.1"/>
    <property type="molecule type" value="Genomic_DNA"/>
</dbReference>
<evidence type="ECO:0000256" key="7">
    <source>
        <dbReference type="PROSITE-ProRule" id="PRU00124"/>
    </source>
</evidence>
<feature type="region of interest" description="Disordered" evidence="8">
    <location>
        <begin position="266"/>
        <end position="289"/>
    </location>
</feature>
<feature type="disulfide bond" evidence="7">
    <location>
        <begin position="92"/>
        <end position="110"/>
    </location>
</feature>
<gene>
    <name evidence="10" type="ORF">CEXT_628421</name>
</gene>
<keyword evidence="4 9" id="KW-1133">Transmembrane helix</keyword>
<feature type="transmembrane region" description="Helical" evidence="9">
    <location>
        <begin position="155"/>
        <end position="178"/>
    </location>
</feature>
<dbReference type="SUPFAM" id="SSF57424">
    <property type="entry name" value="LDL receptor-like module"/>
    <property type="match status" value="1"/>
</dbReference>
<reference evidence="10 11" key="1">
    <citation type="submission" date="2021-06" db="EMBL/GenBank/DDBJ databases">
        <title>Caerostris extrusa draft genome.</title>
        <authorList>
            <person name="Kono N."/>
            <person name="Arakawa K."/>
        </authorList>
    </citation>
    <scope>NUCLEOTIDE SEQUENCE [LARGE SCALE GENOMIC DNA]</scope>
</reference>
<comment type="caution">
    <text evidence="7">Lacks conserved residue(s) required for the propagation of feature annotation.</text>
</comment>
<dbReference type="PANTHER" id="PTHR24270">
    <property type="entry name" value="LOW-DENSITY LIPOPROTEIN RECEPTOR-RELATED"/>
    <property type="match status" value="1"/>
</dbReference>
<keyword evidence="11" id="KW-1185">Reference proteome</keyword>
<dbReference type="Gene3D" id="4.10.400.10">
    <property type="entry name" value="Low-density Lipoprotein Receptor"/>
    <property type="match status" value="1"/>
</dbReference>
<evidence type="ECO:0000313" key="11">
    <source>
        <dbReference type="Proteomes" id="UP001054945"/>
    </source>
</evidence>
<proteinExistence type="predicted"/>
<protein>
    <recommendedName>
        <fullName evidence="12">Low-density lipoprotein receptor domain class A</fullName>
    </recommendedName>
</protein>